<dbReference type="Gene3D" id="3.30.70.1280">
    <property type="entry name" value="SP0830-like domains"/>
    <property type="match status" value="1"/>
</dbReference>
<dbReference type="SUPFAM" id="SSF160379">
    <property type="entry name" value="SP0830-like"/>
    <property type="match status" value="1"/>
</dbReference>
<dbReference type="AlphaFoldDB" id="A0A973WZ04"/>
<gene>
    <name evidence="1" type="ORF">HU230_40870</name>
</gene>
<proteinExistence type="predicted"/>
<protein>
    <submittedName>
        <fullName evidence="1">DUF1697 domain-containing protein</fullName>
    </submittedName>
</protein>
<dbReference type="EMBL" id="JABWSX010000001">
    <property type="protein sequence ID" value="NVL11900.1"/>
    <property type="molecule type" value="Genomic_DNA"/>
</dbReference>
<name>A0A973WZ04_9BRAD</name>
<dbReference type="PANTHER" id="PTHR36439">
    <property type="entry name" value="BLL4334 PROTEIN"/>
    <property type="match status" value="1"/>
</dbReference>
<reference evidence="1" key="1">
    <citation type="submission" date="2020-06" db="EMBL/GenBank/DDBJ databases">
        <title>Whole Genome Sequence of Bradyrhizobium sp. Strain 66S1MB.</title>
        <authorList>
            <person name="Bromfield E."/>
            <person name="Cloutier S."/>
        </authorList>
    </citation>
    <scope>NUCLEOTIDE SEQUENCE</scope>
    <source>
        <strain evidence="1">66S1MB</strain>
    </source>
</reference>
<comment type="caution">
    <text evidence="1">The sequence shown here is derived from an EMBL/GenBank/DDBJ whole genome shotgun (WGS) entry which is preliminary data.</text>
</comment>
<dbReference type="PANTHER" id="PTHR36439:SF1">
    <property type="entry name" value="DUF1697 DOMAIN-CONTAINING PROTEIN"/>
    <property type="match status" value="1"/>
</dbReference>
<dbReference type="InterPro" id="IPR012545">
    <property type="entry name" value="DUF1697"/>
</dbReference>
<organism evidence="1">
    <name type="scientific">Bradyrhizobium quebecense</name>
    <dbReference type="NCBI Taxonomy" id="2748629"/>
    <lineage>
        <taxon>Bacteria</taxon>
        <taxon>Pseudomonadati</taxon>
        <taxon>Pseudomonadota</taxon>
        <taxon>Alphaproteobacteria</taxon>
        <taxon>Hyphomicrobiales</taxon>
        <taxon>Nitrobacteraceae</taxon>
        <taxon>Bradyrhizobium</taxon>
    </lineage>
</organism>
<accession>A0A973WZ04</accession>
<sequence length="174" mass="18330">MPRSVALLRAVNVGGTGKLPMTELMAMCVDEGFTDVQTYIASGNVVFSSKLGAPKVKAALEKRLHAYAGKPVGVAVRSADEIAAVLKANPFPKAPPNTTVAIFLDEPPPKDALKDVKGQQDEQMRLGKREIYVAYGSGMGRSKLKIPAAANGTARNLNTIAKLAELAAQDPSSL</sequence>
<evidence type="ECO:0000313" key="1">
    <source>
        <dbReference type="EMBL" id="NVL11900.1"/>
    </source>
</evidence>
<dbReference type="RefSeq" id="WP_176534742.1">
    <property type="nucleotide sequence ID" value="NZ_CP088022.1"/>
</dbReference>
<dbReference type="PIRSF" id="PIRSF008502">
    <property type="entry name" value="UCP008502"/>
    <property type="match status" value="1"/>
</dbReference>
<dbReference type="Pfam" id="PF08002">
    <property type="entry name" value="DUF1697"/>
    <property type="match status" value="1"/>
</dbReference>